<feature type="compositionally biased region" description="Basic and acidic residues" evidence="1">
    <location>
        <begin position="239"/>
        <end position="258"/>
    </location>
</feature>
<evidence type="ECO:0000313" key="3">
    <source>
        <dbReference type="Proteomes" id="UP000813385"/>
    </source>
</evidence>
<organism evidence="2 3">
    <name type="scientific">Plectosphaerella cucumerina</name>
    <dbReference type="NCBI Taxonomy" id="40658"/>
    <lineage>
        <taxon>Eukaryota</taxon>
        <taxon>Fungi</taxon>
        <taxon>Dikarya</taxon>
        <taxon>Ascomycota</taxon>
        <taxon>Pezizomycotina</taxon>
        <taxon>Sordariomycetes</taxon>
        <taxon>Hypocreomycetidae</taxon>
        <taxon>Glomerellales</taxon>
        <taxon>Plectosphaerellaceae</taxon>
        <taxon>Plectosphaerella</taxon>
    </lineage>
</organism>
<gene>
    <name evidence="2" type="ORF">B0T11DRAFT_271906</name>
</gene>
<feature type="compositionally biased region" description="Basic and acidic residues" evidence="1">
    <location>
        <begin position="60"/>
        <end position="93"/>
    </location>
</feature>
<dbReference type="Pfam" id="PF13917">
    <property type="entry name" value="zf-CCHC_3"/>
    <property type="match status" value="1"/>
</dbReference>
<sequence>MYRGRGGPRQATPANVQCQKCLKRGHYSYECKEPSQTRPYVSRPSRTQQLRNPKLMPKLTNDKPEELTRKKGVADEELAKKEAERAKLRARDESSDDEGAPPKRQRSASFDSVSTVSTRHSRSPSPPRRRRSPSPLPPPRHDSPGPSRRRDGPSLSPESDYSRSPVRRHSPADAPPRRQRSLSRDSYSPPPRREQRYRERSPDRSVRSGRSLSRSPVRQGGGRFDDRDGPRHPRGGGRVVDEPVRRQEPPREPPRERSLSPFSQRVALTRSMNQGR</sequence>
<keyword evidence="3" id="KW-1185">Reference proteome</keyword>
<dbReference type="GO" id="GO:0003676">
    <property type="term" value="F:nucleic acid binding"/>
    <property type="evidence" value="ECO:0007669"/>
    <property type="project" value="InterPro"/>
</dbReference>
<feature type="compositionally biased region" description="Basic and acidic residues" evidence="1">
    <location>
        <begin position="139"/>
        <end position="152"/>
    </location>
</feature>
<feature type="compositionally biased region" description="Polar residues" evidence="1">
    <location>
        <begin position="36"/>
        <end position="51"/>
    </location>
</feature>
<name>A0A8K0X8T0_9PEZI</name>
<dbReference type="OrthoDB" id="437973at2759"/>
<dbReference type="EMBL" id="JAGPXD010000001">
    <property type="protein sequence ID" value="KAH7376246.1"/>
    <property type="molecule type" value="Genomic_DNA"/>
</dbReference>
<dbReference type="InterPro" id="IPR036875">
    <property type="entry name" value="Znf_CCHC_sf"/>
</dbReference>
<feature type="compositionally biased region" description="Low complexity" evidence="1">
    <location>
        <begin position="208"/>
        <end position="218"/>
    </location>
</feature>
<feature type="compositionally biased region" description="Basic and acidic residues" evidence="1">
    <location>
        <begin position="191"/>
        <end position="206"/>
    </location>
</feature>
<feature type="region of interest" description="Disordered" evidence="1">
    <location>
        <begin position="31"/>
        <end position="276"/>
    </location>
</feature>
<accession>A0A8K0X8T0</accession>
<comment type="caution">
    <text evidence="2">The sequence shown here is derived from an EMBL/GenBank/DDBJ whole genome shotgun (WGS) entry which is preliminary data.</text>
</comment>
<dbReference type="SUPFAM" id="SSF57756">
    <property type="entry name" value="Retrovirus zinc finger-like domains"/>
    <property type="match status" value="1"/>
</dbReference>
<evidence type="ECO:0000256" key="1">
    <source>
        <dbReference type="SAM" id="MobiDB-lite"/>
    </source>
</evidence>
<dbReference type="GO" id="GO:0008270">
    <property type="term" value="F:zinc ion binding"/>
    <property type="evidence" value="ECO:0007669"/>
    <property type="project" value="InterPro"/>
</dbReference>
<protein>
    <submittedName>
        <fullName evidence="2">Zinc knuckle-domain-containing protein</fullName>
    </submittedName>
</protein>
<reference evidence="2" key="1">
    <citation type="journal article" date="2021" name="Nat. Commun.">
        <title>Genetic determinants of endophytism in the Arabidopsis root mycobiome.</title>
        <authorList>
            <person name="Mesny F."/>
            <person name="Miyauchi S."/>
            <person name="Thiergart T."/>
            <person name="Pickel B."/>
            <person name="Atanasova L."/>
            <person name="Karlsson M."/>
            <person name="Huettel B."/>
            <person name="Barry K.W."/>
            <person name="Haridas S."/>
            <person name="Chen C."/>
            <person name="Bauer D."/>
            <person name="Andreopoulos W."/>
            <person name="Pangilinan J."/>
            <person name="LaButti K."/>
            <person name="Riley R."/>
            <person name="Lipzen A."/>
            <person name="Clum A."/>
            <person name="Drula E."/>
            <person name="Henrissat B."/>
            <person name="Kohler A."/>
            <person name="Grigoriev I.V."/>
            <person name="Martin F.M."/>
            <person name="Hacquard S."/>
        </authorList>
    </citation>
    <scope>NUCLEOTIDE SEQUENCE</scope>
    <source>
        <strain evidence="2">MPI-CAGE-AT-0016</strain>
    </source>
</reference>
<dbReference type="Proteomes" id="UP000813385">
    <property type="component" value="Unassembled WGS sequence"/>
</dbReference>
<dbReference type="AlphaFoldDB" id="A0A8K0X8T0"/>
<proteinExistence type="predicted"/>
<feature type="compositionally biased region" description="Basic residues" evidence="1">
    <location>
        <begin position="119"/>
        <end position="132"/>
    </location>
</feature>
<evidence type="ECO:0000313" key="2">
    <source>
        <dbReference type="EMBL" id="KAH7376246.1"/>
    </source>
</evidence>